<dbReference type="Proteomes" id="UP000178379">
    <property type="component" value="Unassembled WGS sequence"/>
</dbReference>
<feature type="chain" id="PRO_5009526495" description="Outer membrane protein beta-barrel domain-containing protein" evidence="1">
    <location>
        <begin position="20"/>
        <end position="225"/>
    </location>
</feature>
<reference evidence="2 3" key="1">
    <citation type="journal article" date="2016" name="Nat. Commun.">
        <title>Thousands of microbial genomes shed light on interconnected biogeochemical processes in an aquifer system.</title>
        <authorList>
            <person name="Anantharaman K."/>
            <person name="Brown C.T."/>
            <person name="Hug L.A."/>
            <person name="Sharon I."/>
            <person name="Castelle C.J."/>
            <person name="Probst A.J."/>
            <person name="Thomas B.C."/>
            <person name="Singh A."/>
            <person name="Wilkins M.J."/>
            <person name="Karaoz U."/>
            <person name="Brodie E.L."/>
            <person name="Williams K.H."/>
            <person name="Hubbard S.S."/>
            <person name="Banfield J.F."/>
        </authorList>
    </citation>
    <scope>NUCLEOTIDE SEQUENCE [LARGE SCALE GENOMIC DNA]</scope>
</reference>
<dbReference type="STRING" id="1817756.A2140_10305"/>
<feature type="signal peptide" evidence="1">
    <location>
        <begin position="1"/>
        <end position="19"/>
    </location>
</feature>
<keyword evidence="1" id="KW-0732">Signal</keyword>
<accession>A0A1F6T017</accession>
<evidence type="ECO:0000313" key="2">
    <source>
        <dbReference type="EMBL" id="OGI38483.1"/>
    </source>
</evidence>
<proteinExistence type="predicted"/>
<evidence type="ECO:0000313" key="3">
    <source>
        <dbReference type="Proteomes" id="UP000178379"/>
    </source>
</evidence>
<sequence>MRYLSVIAVLLLTPAPLLAATEVTGDLGENRNLDFGLRFASHRNSLDYDGISRDTTVKWISAGWREPFGPVQLGLRLGYTFLTQTGNPATQGLELDGYHAGISLALDIARYRRGRLFFSADYIYQEVKHEGATQTVEMSWHDPRVNVGLHHGLGRQVFLLVGGSYGRTSGTERVENSAITTRHFSRNDGGAFLGLDITDNNRGTVGFVIRTGLDRGGSIYFKRLF</sequence>
<evidence type="ECO:0000256" key="1">
    <source>
        <dbReference type="SAM" id="SignalP"/>
    </source>
</evidence>
<dbReference type="EMBL" id="MFSQ01000122">
    <property type="protein sequence ID" value="OGI38483.1"/>
    <property type="molecule type" value="Genomic_DNA"/>
</dbReference>
<name>A0A1F6T017_9PROT</name>
<dbReference type="AlphaFoldDB" id="A0A1F6T017"/>
<gene>
    <name evidence="2" type="ORF">A2140_10305</name>
</gene>
<evidence type="ECO:0008006" key="4">
    <source>
        <dbReference type="Google" id="ProtNLM"/>
    </source>
</evidence>
<organism evidence="2 3">
    <name type="scientific">Candidatus Muproteobacteria bacterium RBG_16_62_13</name>
    <dbReference type="NCBI Taxonomy" id="1817756"/>
    <lineage>
        <taxon>Bacteria</taxon>
        <taxon>Pseudomonadati</taxon>
        <taxon>Pseudomonadota</taxon>
        <taxon>Candidatus Muproteobacteria</taxon>
    </lineage>
</organism>
<protein>
    <recommendedName>
        <fullName evidence="4">Outer membrane protein beta-barrel domain-containing protein</fullName>
    </recommendedName>
</protein>
<comment type="caution">
    <text evidence="2">The sequence shown here is derived from an EMBL/GenBank/DDBJ whole genome shotgun (WGS) entry which is preliminary data.</text>
</comment>